<dbReference type="STRING" id="1291764.GCA_001311235_01519"/>
<name>A0A2A5RIL9_9LACT</name>
<dbReference type="Pfam" id="PF05709">
    <property type="entry name" value="Sipho_tail"/>
    <property type="match status" value="1"/>
</dbReference>
<organism evidence="2 3">
    <name type="scientific">Lactococcus fujiensis JCM 16395</name>
    <dbReference type="NCBI Taxonomy" id="1291764"/>
    <lineage>
        <taxon>Bacteria</taxon>
        <taxon>Bacillati</taxon>
        <taxon>Bacillota</taxon>
        <taxon>Bacilli</taxon>
        <taxon>Lactobacillales</taxon>
        <taxon>Streptococcaceae</taxon>
        <taxon>Lactococcus</taxon>
    </lineage>
</organism>
<reference evidence="2 3" key="1">
    <citation type="submission" date="2014-12" db="EMBL/GenBank/DDBJ databases">
        <title>Draft genome sequences of 10 type strains of Lactococcus.</title>
        <authorList>
            <person name="Sun Z."/>
            <person name="Zhong Z."/>
            <person name="Liu W."/>
            <person name="Zhang W."/>
            <person name="Zhang H."/>
        </authorList>
    </citation>
    <scope>NUCLEOTIDE SEQUENCE [LARGE SCALE GENOMIC DNA]</scope>
    <source>
        <strain evidence="2 3">JCM 16395</strain>
    </source>
</reference>
<evidence type="ECO:0000313" key="2">
    <source>
        <dbReference type="EMBL" id="PCR98909.1"/>
    </source>
</evidence>
<gene>
    <name evidence="2" type="ORF">RT41_GL000597</name>
</gene>
<sequence>MAELPNVIITYRNILGVEVKMDRYGPFYLQSYEGFGSPENEVSSQKIFGKTGQRKTSSSLSYRDLTIGLAIKGDDYADLKEKEHQIMNILVPDLAGTIYIRINDNLYSIDAEPIKGYEANEASSSSNASTSKLQFRSLDPEWRDENVRNKSIILSSTDNKMKFPLSITTDYAFATIVPGQIIKISNKGDFAVGFELKMKCTSQVVNPKILNVLTQEFFGWNGTFAAGTSLFLSTIHGEKKTWYQGENDTSTTNAMSIRQSGSTFFSLDNIEVNNLVVQADTGTEHLIATLSYTPLLIGV</sequence>
<dbReference type="OrthoDB" id="2079081at2"/>
<keyword evidence="3" id="KW-1185">Reference proteome</keyword>
<accession>A0A2A5RIL9</accession>
<proteinExistence type="predicted"/>
<feature type="domain" description="Siphovirus-type tail component RIFT-related" evidence="1">
    <location>
        <begin position="19"/>
        <end position="110"/>
    </location>
</feature>
<dbReference type="EMBL" id="JXJU01000017">
    <property type="protein sequence ID" value="PCR98909.1"/>
    <property type="molecule type" value="Genomic_DNA"/>
</dbReference>
<evidence type="ECO:0000259" key="1">
    <source>
        <dbReference type="Pfam" id="PF05709"/>
    </source>
</evidence>
<dbReference type="InterPro" id="IPR008841">
    <property type="entry name" value="Siphovirus-type_tail_N"/>
</dbReference>
<dbReference type="AlphaFoldDB" id="A0A2A5RIL9"/>
<protein>
    <recommendedName>
        <fullName evidence="1">Siphovirus-type tail component RIFT-related domain-containing protein</fullName>
    </recommendedName>
</protein>
<comment type="caution">
    <text evidence="2">The sequence shown here is derived from an EMBL/GenBank/DDBJ whole genome shotgun (WGS) entry which is preliminary data.</text>
</comment>
<dbReference type="Proteomes" id="UP000218181">
    <property type="component" value="Unassembled WGS sequence"/>
</dbReference>
<dbReference type="Gene3D" id="2.40.30.200">
    <property type="match status" value="1"/>
</dbReference>
<evidence type="ECO:0000313" key="3">
    <source>
        <dbReference type="Proteomes" id="UP000218181"/>
    </source>
</evidence>
<dbReference type="RefSeq" id="WP_096819045.1">
    <property type="nucleotide sequence ID" value="NZ_JXJU01000017.1"/>
</dbReference>